<keyword evidence="2" id="KW-0614">Plasmid</keyword>
<sequence length="359" mass="40971">MEQHVKKQNSFFQTRMNQAKLGAYYTDPAHCQWIAGLLDFPENEEVCGLEPAIGDGNAIITVMGRRNNENIHIFGVELNEATADMAINHPLIDECIYGNFLTDAVITKGAFSFCFANPPYGEEDGERLEWRFFNKIVPCLREQAIFVFVIPYYVMAEPMFLKAWHTNFITECCYRFHEQEYKKWKQVVLIGRKAEKRPIDGEQLAKIKKDIDSPEKIPLLPKGYDGKKIRVLPSKKKDIAEFKNKEFNAERAKRCLGKSALNDLVKEKITQQKFIADNLSRPPIMPNAGQMYLMAISGAGQGLVGSEASSDLHLQRGMVTNVEESEMRMDENGRMVEAVQRFSKVGFQIIENSGMIRRL</sequence>
<keyword evidence="2" id="KW-0489">Methyltransferase</keyword>
<evidence type="ECO:0000313" key="2">
    <source>
        <dbReference type="EMBL" id="MXP79194.1"/>
    </source>
</evidence>
<dbReference type="PRINTS" id="PR00507">
    <property type="entry name" value="N12N6MTFRASE"/>
</dbReference>
<dbReference type="AlphaFoldDB" id="A0A7X3SM02"/>
<geneLocation type="plasmid" evidence="2">
    <name>unnamed</name>
</geneLocation>
<dbReference type="GO" id="GO:0032259">
    <property type="term" value="P:methylation"/>
    <property type="evidence" value="ECO:0007669"/>
    <property type="project" value="UniProtKB-KW"/>
</dbReference>
<evidence type="ECO:0000313" key="3">
    <source>
        <dbReference type="Proteomes" id="UP000460412"/>
    </source>
</evidence>
<dbReference type="InterPro" id="IPR046076">
    <property type="entry name" value="DUF6094"/>
</dbReference>
<proteinExistence type="predicted"/>
<organism evidence="2 3">
    <name type="scientific">Sporofaciens musculi</name>
    <dbReference type="NCBI Taxonomy" id="2681861"/>
    <lineage>
        <taxon>Bacteria</taxon>
        <taxon>Bacillati</taxon>
        <taxon>Bacillota</taxon>
        <taxon>Clostridia</taxon>
        <taxon>Lachnospirales</taxon>
        <taxon>Lachnospiraceae</taxon>
        <taxon>Sporofaciens</taxon>
    </lineage>
</organism>
<accession>A0A7X3SM02</accession>
<gene>
    <name evidence="2" type="ORF">GN277_28995</name>
</gene>
<dbReference type="RefSeq" id="WP_016222314.1">
    <property type="nucleotide sequence ID" value="NZ_WUQX01000003.1"/>
</dbReference>
<dbReference type="EMBL" id="WUQX01000003">
    <property type="protein sequence ID" value="MXP79194.1"/>
    <property type="molecule type" value="Genomic_DNA"/>
</dbReference>
<keyword evidence="2" id="KW-0808">Transferase</keyword>
<protein>
    <submittedName>
        <fullName evidence="2">N-6 DNA methylase</fullName>
    </submittedName>
</protein>
<feature type="domain" description="DUF6094" evidence="1">
    <location>
        <begin position="15"/>
        <end position="220"/>
    </location>
</feature>
<dbReference type="Pfam" id="PF19587">
    <property type="entry name" value="DUF6094"/>
    <property type="match status" value="1"/>
</dbReference>
<dbReference type="InterPro" id="IPR029063">
    <property type="entry name" value="SAM-dependent_MTases_sf"/>
</dbReference>
<dbReference type="Proteomes" id="UP000460412">
    <property type="component" value="Unassembled WGS sequence"/>
</dbReference>
<dbReference type="SUPFAM" id="SSF53335">
    <property type="entry name" value="S-adenosyl-L-methionine-dependent methyltransferases"/>
    <property type="match status" value="1"/>
</dbReference>
<evidence type="ECO:0000259" key="1">
    <source>
        <dbReference type="Pfam" id="PF19587"/>
    </source>
</evidence>
<keyword evidence="3" id="KW-1185">Reference proteome</keyword>
<comment type="caution">
    <text evidence="2">The sequence shown here is derived from an EMBL/GenBank/DDBJ whole genome shotgun (WGS) entry which is preliminary data.</text>
</comment>
<reference evidence="2 3" key="1">
    <citation type="submission" date="2019-12" db="EMBL/GenBank/DDBJ databases">
        <title>Sporaefaciens musculi gen. nov., sp. nov., a novel bacterium isolated from the caecum of an obese mouse.</title>
        <authorList>
            <person name="Rasmussen T.S."/>
            <person name="Streidl T."/>
            <person name="Hitch T.C.A."/>
            <person name="Wortmann E."/>
            <person name="Deptula P."/>
            <person name="Hansen M."/>
            <person name="Nielsen D.S."/>
            <person name="Clavel T."/>
            <person name="Vogensen F.K."/>
        </authorList>
    </citation>
    <scope>NUCLEOTIDE SEQUENCE [LARGE SCALE GENOMIC DNA]</scope>
    <source>
        <strain evidence="2 3">WCA-9-b2</strain>
        <plasmid evidence="2">unnamed</plasmid>
    </source>
</reference>
<dbReference type="Gene3D" id="3.40.50.150">
    <property type="entry name" value="Vaccinia Virus protein VP39"/>
    <property type="match status" value="1"/>
</dbReference>
<dbReference type="GO" id="GO:0008168">
    <property type="term" value="F:methyltransferase activity"/>
    <property type="evidence" value="ECO:0007669"/>
    <property type="project" value="UniProtKB-KW"/>
</dbReference>
<name>A0A7X3SM02_9FIRM</name>